<reference evidence="1" key="1">
    <citation type="journal article" date="2016" name="Biosci. Biotechnol. Biochem.">
        <title>Bioconversion of AHX to AOH by resting cells of Burkholderia contaminans CH-1.</title>
        <authorList>
            <person name="Choi J.H."/>
            <person name="Kikuchi A."/>
            <person name="Pumkaeo P."/>
            <person name="Hirai H."/>
            <person name="Tokuyama S."/>
            <person name="Kawagishi H."/>
        </authorList>
    </citation>
    <scope>NUCLEOTIDE SEQUENCE</scope>
    <source>
        <strain evidence="1">CH-1</strain>
    </source>
</reference>
<protein>
    <submittedName>
        <fullName evidence="1">Uncharacterized protein</fullName>
    </submittedName>
</protein>
<dbReference type="EMBL" id="AP018358">
    <property type="protein sequence ID" value="BBA42589.1"/>
    <property type="molecule type" value="Genomic_DNA"/>
</dbReference>
<reference evidence="1" key="2">
    <citation type="journal article" date="2017" name="Genome Announc.">
        <title>High-Quality Draft Genome Sequence of Burkholderia contaminans CH-1, a Gram-Negative Bacterium That Metabolizes 2-Azahypoxanthine, a Plant Growth-Regulating Compound.</title>
        <authorList>
            <person name="Choi J.-H."/>
            <person name="Sugiura H."/>
            <person name="Moriuchi R."/>
            <person name="Kawagishi H."/>
            <person name="Dohra H."/>
        </authorList>
    </citation>
    <scope>NUCLEOTIDE SEQUENCE</scope>
    <source>
        <strain evidence="1">CH-1</strain>
    </source>
</reference>
<organism evidence="1">
    <name type="scientific">Burkholderia contaminans</name>
    <dbReference type="NCBI Taxonomy" id="488447"/>
    <lineage>
        <taxon>Bacteria</taxon>
        <taxon>Pseudomonadati</taxon>
        <taxon>Pseudomonadota</taxon>
        <taxon>Betaproteobacteria</taxon>
        <taxon>Burkholderiales</taxon>
        <taxon>Burkholderiaceae</taxon>
        <taxon>Burkholderia</taxon>
        <taxon>Burkholderia cepacia complex</taxon>
    </lineage>
</organism>
<dbReference type="AlphaFoldDB" id="A0A250LFF9"/>
<accession>A0A250LFF9</accession>
<gene>
    <name evidence="1" type="ORF">BCCH1_50740</name>
</gene>
<proteinExistence type="predicted"/>
<sequence length="84" mass="8786">MSPNDVQAARLADAAAIVKWRRDRRGDDIEWFSGGLAAGVTARGGDRFRAAAQGFRAAGAAPAGGRGAHIIKQAARLARCQARV</sequence>
<name>A0A250LFF9_9BURK</name>
<evidence type="ECO:0000313" key="1">
    <source>
        <dbReference type="EMBL" id="BBA42589.1"/>
    </source>
</evidence>